<keyword evidence="4" id="KW-1185">Reference proteome</keyword>
<dbReference type="EMBL" id="JBHSWX010000012">
    <property type="protein sequence ID" value="MFC6786174.1"/>
    <property type="molecule type" value="Genomic_DNA"/>
</dbReference>
<evidence type="ECO:0000313" key="3">
    <source>
        <dbReference type="EMBL" id="MFC6786174.1"/>
    </source>
</evidence>
<organism evidence="3 4">
    <name type="scientific">Halobaculum halobium</name>
    <dbReference type="NCBI Taxonomy" id="3032281"/>
    <lineage>
        <taxon>Archaea</taxon>
        <taxon>Methanobacteriati</taxon>
        <taxon>Methanobacteriota</taxon>
        <taxon>Stenosarchaea group</taxon>
        <taxon>Halobacteria</taxon>
        <taxon>Halobacteriales</taxon>
        <taxon>Haloferacaceae</taxon>
        <taxon>Halobaculum</taxon>
    </lineage>
</organism>
<reference evidence="3 4" key="1">
    <citation type="journal article" date="2019" name="Int. J. Syst. Evol. Microbiol.">
        <title>The Global Catalogue of Microorganisms (GCM) 10K type strain sequencing project: providing services to taxonomists for standard genome sequencing and annotation.</title>
        <authorList>
            <consortium name="The Broad Institute Genomics Platform"/>
            <consortium name="The Broad Institute Genome Sequencing Center for Infectious Disease"/>
            <person name="Wu L."/>
            <person name="Ma J."/>
        </authorList>
    </citation>
    <scope>NUCLEOTIDE SEQUENCE [LARGE SCALE GENOMIC DNA]</scope>
    <source>
        <strain evidence="3 4">SYNS20</strain>
    </source>
</reference>
<feature type="compositionally biased region" description="Basic and acidic residues" evidence="1">
    <location>
        <begin position="144"/>
        <end position="157"/>
    </location>
</feature>
<name>A0ABD5TAU6_9EURY</name>
<keyword evidence="2" id="KW-0812">Transmembrane</keyword>
<dbReference type="RefSeq" id="WP_284062983.1">
    <property type="nucleotide sequence ID" value="NZ_CP126158.1"/>
</dbReference>
<gene>
    <name evidence="3" type="ORF">ACFQFD_09310</name>
</gene>
<evidence type="ECO:0008006" key="5">
    <source>
        <dbReference type="Google" id="ProtNLM"/>
    </source>
</evidence>
<sequence length="231" mass="23495">MSSEAAVLGVTLNRERLNEVAAPESFAADGEFAVALRNEGEPVHVHLRFDGPLAGVAAVAPPNHYVDEGSTRTVRVSVAPVADAVTGTLDIIVGHGAEKTTVQLRIEPPEPEEEDSTVREDGDLGGDGSIGSDGSRESPLAKPAAEDGSREPSPVRRRVDEWLERARGAASAAKGDEGSPLDTGTIAVVALAGAALVGAGVVAVTLDGLAVTLGVVAVCIAVLVAGFLLVE</sequence>
<protein>
    <recommendedName>
        <fullName evidence="5">MSP domain-containing protein</fullName>
    </recommendedName>
</protein>
<keyword evidence="2" id="KW-1133">Transmembrane helix</keyword>
<comment type="caution">
    <text evidence="3">The sequence shown here is derived from an EMBL/GenBank/DDBJ whole genome shotgun (WGS) entry which is preliminary data.</text>
</comment>
<feature type="transmembrane region" description="Helical" evidence="2">
    <location>
        <begin position="209"/>
        <end position="230"/>
    </location>
</feature>
<evidence type="ECO:0000313" key="4">
    <source>
        <dbReference type="Proteomes" id="UP001596443"/>
    </source>
</evidence>
<accession>A0ABD5TAU6</accession>
<dbReference type="InterPro" id="IPR055946">
    <property type="entry name" value="DUF7524"/>
</dbReference>
<evidence type="ECO:0000256" key="1">
    <source>
        <dbReference type="SAM" id="MobiDB-lite"/>
    </source>
</evidence>
<evidence type="ECO:0000256" key="2">
    <source>
        <dbReference type="SAM" id="Phobius"/>
    </source>
</evidence>
<feature type="region of interest" description="Disordered" evidence="1">
    <location>
        <begin position="100"/>
        <end position="157"/>
    </location>
</feature>
<dbReference type="AlphaFoldDB" id="A0ABD5TAU6"/>
<feature type="transmembrane region" description="Helical" evidence="2">
    <location>
        <begin position="184"/>
        <end position="203"/>
    </location>
</feature>
<proteinExistence type="predicted"/>
<dbReference type="GeneID" id="81209242"/>
<dbReference type="Pfam" id="PF24368">
    <property type="entry name" value="DUF7524"/>
    <property type="match status" value="1"/>
</dbReference>
<dbReference type="Proteomes" id="UP001596443">
    <property type="component" value="Unassembled WGS sequence"/>
</dbReference>
<keyword evidence="2" id="KW-0472">Membrane</keyword>